<keyword evidence="6" id="KW-0804">Transcription</keyword>
<evidence type="ECO:0000256" key="3">
    <source>
        <dbReference type="ARBA" id="ARBA00022478"/>
    </source>
</evidence>
<dbReference type="PANTHER" id="PTHR20856">
    <property type="entry name" value="DNA-DIRECTED RNA POLYMERASE I SUBUNIT 2"/>
    <property type="match status" value="1"/>
</dbReference>
<dbReference type="EC" id="2.7.7.6" evidence="2"/>
<dbReference type="GO" id="GO:0000428">
    <property type="term" value="C:DNA-directed RNA polymerase complex"/>
    <property type="evidence" value="ECO:0007669"/>
    <property type="project" value="UniProtKB-KW"/>
</dbReference>
<feature type="domain" description="DNA-directed RNA polymerase subunit 2 hybrid-binding" evidence="7">
    <location>
        <begin position="2"/>
        <end position="114"/>
    </location>
</feature>
<name>A0A8J2HFP7_COTCN</name>
<organism evidence="8 9">
    <name type="scientific">Cotesia congregata</name>
    <name type="common">Parasitoid wasp</name>
    <name type="synonym">Apanteles congregatus</name>
    <dbReference type="NCBI Taxonomy" id="51543"/>
    <lineage>
        <taxon>Eukaryota</taxon>
        <taxon>Metazoa</taxon>
        <taxon>Ecdysozoa</taxon>
        <taxon>Arthropoda</taxon>
        <taxon>Hexapoda</taxon>
        <taxon>Insecta</taxon>
        <taxon>Pterygota</taxon>
        <taxon>Neoptera</taxon>
        <taxon>Endopterygota</taxon>
        <taxon>Hymenoptera</taxon>
        <taxon>Apocrita</taxon>
        <taxon>Ichneumonoidea</taxon>
        <taxon>Braconidae</taxon>
        <taxon>Microgastrinae</taxon>
        <taxon>Cotesia</taxon>
    </lineage>
</organism>
<evidence type="ECO:0000256" key="6">
    <source>
        <dbReference type="ARBA" id="ARBA00023163"/>
    </source>
</evidence>
<dbReference type="EMBL" id="CAJNRD030001121">
    <property type="protein sequence ID" value="CAG5095461.1"/>
    <property type="molecule type" value="Genomic_DNA"/>
</dbReference>
<dbReference type="Gene3D" id="2.40.270.10">
    <property type="entry name" value="DNA-directed RNA polymerase, subunit 2, domain 6"/>
    <property type="match status" value="1"/>
</dbReference>
<gene>
    <name evidence="8" type="ORF">HICCMSTLAB_LOCUS7720</name>
</gene>
<dbReference type="OrthoDB" id="10248617at2759"/>
<keyword evidence="9" id="KW-1185">Reference proteome</keyword>
<proteinExistence type="inferred from homology"/>
<dbReference type="InterPro" id="IPR037033">
    <property type="entry name" value="DNA-dir_RNAP_su2_hyb_sf"/>
</dbReference>
<sequence>MISDIMFNPHGFPSRMKIAMLIEFMAGKSAVTRGLVHDATPIRFNEKNTAIDNFRRLLELGGFDYCGEEVMYCGMDGRMFEAYIYMSVIHYQRLRHMVEDKAQVKSTGPVDVLT</sequence>
<dbReference type="AlphaFoldDB" id="A0A8J2HFP7"/>
<comment type="caution">
    <text evidence="8">The sequence shown here is derived from an EMBL/GenBank/DDBJ whole genome shotgun (WGS) entry which is preliminary data.</text>
</comment>
<evidence type="ECO:0000256" key="4">
    <source>
        <dbReference type="ARBA" id="ARBA00022679"/>
    </source>
</evidence>
<evidence type="ECO:0000313" key="9">
    <source>
        <dbReference type="Proteomes" id="UP000786811"/>
    </source>
</evidence>
<dbReference type="GO" id="GO:0003899">
    <property type="term" value="F:DNA-directed RNA polymerase activity"/>
    <property type="evidence" value="ECO:0007669"/>
    <property type="project" value="UniProtKB-EC"/>
</dbReference>
<evidence type="ECO:0000313" key="8">
    <source>
        <dbReference type="EMBL" id="CAG5095461.1"/>
    </source>
</evidence>
<keyword evidence="3 8" id="KW-0240">DNA-directed RNA polymerase</keyword>
<evidence type="ECO:0000259" key="7">
    <source>
        <dbReference type="Pfam" id="PF00562"/>
    </source>
</evidence>
<dbReference type="InterPro" id="IPR015712">
    <property type="entry name" value="DNA-dir_RNA_pol_su2"/>
</dbReference>
<dbReference type="InterPro" id="IPR007120">
    <property type="entry name" value="DNA-dir_RNAP_su2_dom"/>
</dbReference>
<dbReference type="Proteomes" id="UP000786811">
    <property type="component" value="Unassembled WGS sequence"/>
</dbReference>
<dbReference type="GO" id="GO:0006351">
    <property type="term" value="P:DNA-templated transcription"/>
    <property type="evidence" value="ECO:0007669"/>
    <property type="project" value="InterPro"/>
</dbReference>
<accession>A0A8J2HFP7</accession>
<dbReference type="Pfam" id="PF00562">
    <property type="entry name" value="RNA_pol_Rpb2_6"/>
    <property type="match status" value="1"/>
</dbReference>
<protein>
    <recommendedName>
        <fullName evidence="2">DNA-directed RNA polymerase</fullName>
        <ecNumber evidence="2">2.7.7.6</ecNumber>
    </recommendedName>
</protein>
<keyword evidence="4" id="KW-0808">Transferase</keyword>
<reference evidence="8" key="1">
    <citation type="submission" date="2021-04" db="EMBL/GenBank/DDBJ databases">
        <authorList>
            <person name="Chebbi M.A.C M."/>
        </authorList>
    </citation>
    <scope>NUCLEOTIDE SEQUENCE</scope>
</reference>
<dbReference type="GO" id="GO:0032549">
    <property type="term" value="F:ribonucleoside binding"/>
    <property type="evidence" value="ECO:0007669"/>
    <property type="project" value="InterPro"/>
</dbReference>
<evidence type="ECO:0000256" key="1">
    <source>
        <dbReference type="ARBA" id="ARBA00006835"/>
    </source>
</evidence>
<keyword evidence="5" id="KW-0548">Nucleotidyltransferase</keyword>
<dbReference type="GO" id="GO:0003677">
    <property type="term" value="F:DNA binding"/>
    <property type="evidence" value="ECO:0007669"/>
    <property type="project" value="InterPro"/>
</dbReference>
<comment type="similarity">
    <text evidence="1">Belongs to the RNA polymerase beta chain family.</text>
</comment>
<evidence type="ECO:0000256" key="2">
    <source>
        <dbReference type="ARBA" id="ARBA00012418"/>
    </source>
</evidence>
<dbReference type="SUPFAM" id="SSF64484">
    <property type="entry name" value="beta and beta-prime subunits of DNA dependent RNA-polymerase"/>
    <property type="match status" value="1"/>
</dbReference>
<evidence type="ECO:0000256" key="5">
    <source>
        <dbReference type="ARBA" id="ARBA00022695"/>
    </source>
</evidence>